<organism evidence="1 2">
    <name type="scientific">Brassica cretica</name>
    <name type="common">Mustard</name>
    <dbReference type="NCBI Taxonomy" id="69181"/>
    <lineage>
        <taxon>Eukaryota</taxon>
        <taxon>Viridiplantae</taxon>
        <taxon>Streptophyta</taxon>
        <taxon>Embryophyta</taxon>
        <taxon>Tracheophyta</taxon>
        <taxon>Spermatophyta</taxon>
        <taxon>Magnoliopsida</taxon>
        <taxon>eudicotyledons</taxon>
        <taxon>Gunneridae</taxon>
        <taxon>Pentapetalae</taxon>
        <taxon>rosids</taxon>
        <taxon>malvids</taxon>
        <taxon>Brassicales</taxon>
        <taxon>Brassicaceae</taxon>
        <taxon>Brassiceae</taxon>
        <taxon>Brassica</taxon>
    </lineage>
</organism>
<comment type="caution">
    <text evidence="1">The sequence shown here is derived from an EMBL/GenBank/DDBJ whole genome shotgun (WGS) entry which is preliminary data.</text>
</comment>
<dbReference type="EMBL" id="QGKX02001290">
    <property type="protein sequence ID" value="KAF3539201.1"/>
    <property type="molecule type" value="Genomic_DNA"/>
</dbReference>
<accession>A0A8S9QEJ3</accession>
<reference evidence="1" key="1">
    <citation type="submission" date="2019-12" db="EMBL/GenBank/DDBJ databases">
        <title>Genome sequencing and annotation of Brassica cretica.</title>
        <authorList>
            <person name="Studholme D.J."/>
            <person name="Sarris P."/>
        </authorList>
    </citation>
    <scope>NUCLEOTIDE SEQUENCE</scope>
    <source>
        <strain evidence="1">PFS-109/04</strain>
        <tissue evidence="1">Leaf</tissue>
    </source>
</reference>
<name>A0A8S9QEJ3_BRACR</name>
<gene>
    <name evidence="1" type="ORF">F2Q69_00023085</name>
</gene>
<protein>
    <submittedName>
        <fullName evidence="1">Uncharacterized protein</fullName>
    </submittedName>
</protein>
<evidence type="ECO:0000313" key="2">
    <source>
        <dbReference type="Proteomes" id="UP000712600"/>
    </source>
</evidence>
<proteinExistence type="predicted"/>
<dbReference type="AlphaFoldDB" id="A0A8S9QEJ3"/>
<evidence type="ECO:0000313" key="1">
    <source>
        <dbReference type="EMBL" id="KAF3539201.1"/>
    </source>
</evidence>
<dbReference type="Proteomes" id="UP000712600">
    <property type="component" value="Unassembled WGS sequence"/>
</dbReference>
<sequence length="199" mass="22401">MARLLSASPGPCGLTLSSSAPAFLVVMSSSEVYQGTWPGKAVVRWSEPWIRNLEAGIRNLEAGTRNPEAGIRNLEPGTWNLEEVEQQCSRHLGRVSLRKNSNGIRRVHAQQYQKQQGNSTAIITRSCKFGMFDPQGSVLLIDRQQHLCVARFRLNTVDPDTSLVDRYSLITVDRRHSASVDRHHSSDIDRYSIPDIDRY</sequence>